<evidence type="ECO:0000256" key="1">
    <source>
        <dbReference type="ARBA" id="ARBA00022801"/>
    </source>
</evidence>
<dbReference type="PANTHER" id="PTHR14226:SF57">
    <property type="entry name" value="BLR7027 PROTEIN"/>
    <property type="match status" value="1"/>
</dbReference>
<evidence type="ECO:0000313" key="7">
    <source>
        <dbReference type="EMBL" id="TWP48339.1"/>
    </source>
</evidence>
<evidence type="ECO:0000256" key="3">
    <source>
        <dbReference type="ARBA" id="ARBA00023098"/>
    </source>
</evidence>
<keyword evidence="5" id="KW-1133">Transmembrane helix</keyword>
<gene>
    <name evidence="7" type="ORF">FKR81_29055</name>
</gene>
<keyword evidence="5" id="KW-0472">Membrane</keyword>
<dbReference type="GO" id="GO:0016787">
    <property type="term" value="F:hydrolase activity"/>
    <property type="evidence" value="ECO:0007669"/>
    <property type="project" value="UniProtKB-UniRule"/>
</dbReference>
<dbReference type="Gene3D" id="3.40.1090.10">
    <property type="entry name" value="Cytosolic phospholipase A2 catalytic domain"/>
    <property type="match status" value="2"/>
</dbReference>
<comment type="caution">
    <text evidence="7">The sequence shown here is derived from an EMBL/GenBank/DDBJ whole genome shotgun (WGS) entry which is preliminary data.</text>
</comment>
<evidence type="ECO:0000256" key="5">
    <source>
        <dbReference type="SAM" id="Phobius"/>
    </source>
</evidence>
<feature type="domain" description="PNPLA" evidence="6">
    <location>
        <begin position="7"/>
        <end position="199"/>
    </location>
</feature>
<feature type="transmembrane region" description="Helical" evidence="5">
    <location>
        <begin position="6"/>
        <end position="27"/>
    </location>
</feature>
<dbReference type="OrthoDB" id="2339873at2"/>
<dbReference type="RefSeq" id="WP_146356557.1">
    <property type="nucleotide sequence ID" value="NZ_VOBR01000021.1"/>
</dbReference>
<feature type="short sequence motif" description="GXGXXG" evidence="4">
    <location>
        <begin position="11"/>
        <end position="16"/>
    </location>
</feature>
<organism evidence="7 8">
    <name type="scientific">Lentzea tibetensis</name>
    <dbReference type="NCBI Taxonomy" id="2591470"/>
    <lineage>
        <taxon>Bacteria</taxon>
        <taxon>Bacillati</taxon>
        <taxon>Actinomycetota</taxon>
        <taxon>Actinomycetes</taxon>
        <taxon>Pseudonocardiales</taxon>
        <taxon>Pseudonocardiaceae</taxon>
        <taxon>Lentzea</taxon>
    </lineage>
</organism>
<evidence type="ECO:0000256" key="4">
    <source>
        <dbReference type="PROSITE-ProRule" id="PRU01161"/>
    </source>
</evidence>
<dbReference type="AlphaFoldDB" id="A0A563EMF4"/>
<reference evidence="7 8" key="1">
    <citation type="submission" date="2019-07" db="EMBL/GenBank/DDBJ databases">
        <title>Lentzea xizangensis sp. nov., isolated from Qinghai-Tibetan Plateau Soils.</title>
        <authorList>
            <person name="Huang J."/>
        </authorList>
    </citation>
    <scope>NUCLEOTIDE SEQUENCE [LARGE SCALE GENOMIC DNA]</scope>
    <source>
        <strain evidence="7 8">FXJ1.1311</strain>
    </source>
</reference>
<evidence type="ECO:0000259" key="6">
    <source>
        <dbReference type="PROSITE" id="PS51635"/>
    </source>
</evidence>
<keyword evidence="3 4" id="KW-0443">Lipid metabolism</keyword>
<dbReference type="Proteomes" id="UP000316639">
    <property type="component" value="Unassembled WGS sequence"/>
</dbReference>
<dbReference type="PANTHER" id="PTHR14226">
    <property type="entry name" value="NEUROPATHY TARGET ESTERASE/SWISS CHEESE D.MELANOGASTER"/>
    <property type="match status" value="1"/>
</dbReference>
<dbReference type="Pfam" id="PF01734">
    <property type="entry name" value="Patatin"/>
    <property type="match status" value="1"/>
</dbReference>
<keyword evidence="2 4" id="KW-0442">Lipid degradation</keyword>
<protein>
    <submittedName>
        <fullName evidence="7">Patatin-like phospholipase family protein</fullName>
    </submittedName>
</protein>
<keyword evidence="1 4" id="KW-0378">Hydrolase</keyword>
<dbReference type="EMBL" id="VOBR01000021">
    <property type="protein sequence ID" value="TWP48339.1"/>
    <property type="molecule type" value="Genomic_DNA"/>
</dbReference>
<comment type="caution">
    <text evidence="4">Lacks conserved residue(s) required for the propagation of feature annotation.</text>
</comment>
<dbReference type="GO" id="GO:0016042">
    <property type="term" value="P:lipid catabolic process"/>
    <property type="evidence" value="ECO:0007669"/>
    <property type="project" value="UniProtKB-UniRule"/>
</dbReference>
<feature type="active site" description="Nucleophile" evidence="4">
    <location>
        <position position="44"/>
    </location>
</feature>
<evidence type="ECO:0000256" key="2">
    <source>
        <dbReference type="ARBA" id="ARBA00022963"/>
    </source>
</evidence>
<sequence>MRDERALVLGGGGLTGFGWLVGMLAALTEIGIDLRGSDLTIGTSCGSAVGAQHASGVDPREIFAKLITNNNPGPARLLTSQAMAELGALISSGKNLELARARLGRTALETPPLATEEELRAGVLALCPFSDWPAQRLLVTAVDAESGEFVAFDANSGVSLTDAVTASCALPFVYPPAQVGGRRWVDGFIRSPANADLAGKCQRILVLAPMAEGFSPIGNVPEQVSELRARTGASVVTVFADETVEAVNTNPMDPALLPAVAEAGYRQASAVAAQVAELWG</sequence>
<dbReference type="InterPro" id="IPR002641">
    <property type="entry name" value="PNPLA_dom"/>
</dbReference>
<name>A0A563EMF4_9PSEU</name>
<feature type="short sequence motif" description="GXSXG" evidence="4">
    <location>
        <begin position="42"/>
        <end position="46"/>
    </location>
</feature>
<keyword evidence="8" id="KW-1185">Reference proteome</keyword>
<feature type="active site" description="Proton acceptor" evidence="4">
    <location>
        <position position="186"/>
    </location>
</feature>
<dbReference type="SUPFAM" id="SSF52151">
    <property type="entry name" value="FabD/lysophospholipase-like"/>
    <property type="match status" value="1"/>
</dbReference>
<evidence type="ECO:0000313" key="8">
    <source>
        <dbReference type="Proteomes" id="UP000316639"/>
    </source>
</evidence>
<dbReference type="InterPro" id="IPR016035">
    <property type="entry name" value="Acyl_Trfase/lysoPLipase"/>
</dbReference>
<dbReference type="InterPro" id="IPR050301">
    <property type="entry name" value="NTE"/>
</dbReference>
<keyword evidence="5" id="KW-0812">Transmembrane</keyword>
<proteinExistence type="predicted"/>
<dbReference type="PROSITE" id="PS51635">
    <property type="entry name" value="PNPLA"/>
    <property type="match status" value="1"/>
</dbReference>
<accession>A0A563EMF4</accession>